<dbReference type="GO" id="GO:0070139">
    <property type="term" value="F:SUMO-specific endopeptidase activity"/>
    <property type="evidence" value="ECO:0007669"/>
    <property type="project" value="TreeGrafter"/>
</dbReference>
<feature type="compositionally biased region" description="Acidic residues" evidence="6">
    <location>
        <begin position="832"/>
        <end position="858"/>
    </location>
</feature>
<evidence type="ECO:0000256" key="6">
    <source>
        <dbReference type="SAM" id="MobiDB-lite"/>
    </source>
</evidence>
<evidence type="ECO:0000313" key="8">
    <source>
        <dbReference type="EMBL" id="KAF2897296.1"/>
    </source>
</evidence>
<name>A0A8K0D4Y2_IGNLU</name>
<feature type="compositionally biased region" description="Polar residues" evidence="6">
    <location>
        <begin position="69"/>
        <end position="85"/>
    </location>
</feature>
<accession>A0A8K0D4Y2</accession>
<dbReference type="Gene3D" id="3.40.395.10">
    <property type="entry name" value="Adenoviral Proteinase, Chain A"/>
    <property type="match status" value="1"/>
</dbReference>
<feature type="compositionally biased region" description="Low complexity" evidence="6">
    <location>
        <begin position="174"/>
        <end position="183"/>
    </location>
</feature>
<evidence type="ECO:0000256" key="3">
    <source>
        <dbReference type="ARBA" id="ARBA00022670"/>
    </source>
</evidence>
<dbReference type="AlphaFoldDB" id="A0A8K0D4Y2"/>
<dbReference type="Proteomes" id="UP000801492">
    <property type="component" value="Unassembled WGS sequence"/>
</dbReference>
<dbReference type="GO" id="GO:0005737">
    <property type="term" value="C:cytoplasm"/>
    <property type="evidence" value="ECO:0007669"/>
    <property type="project" value="TreeGrafter"/>
</dbReference>
<feature type="compositionally biased region" description="Basic and acidic residues" evidence="6">
    <location>
        <begin position="1075"/>
        <end position="1086"/>
    </location>
</feature>
<feature type="region of interest" description="Disordered" evidence="6">
    <location>
        <begin position="306"/>
        <end position="337"/>
    </location>
</feature>
<protein>
    <recommendedName>
        <fullName evidence="7">Ubiquitin-like protease family profile domain-containing protein</fullName>
    </recommendedName>
</protein>
<dbReference type="PANTHER" id="PTHR46896:SF3">
    <property type="entry name" value="FI06413P-RELATED"/>
    <property type="match status" value="1"/>
</dbReference>
<dbReference type="GO" id="GO:0016926">
    <property type="term" value="P:protein desumoylation"/>
    <property type="evidence" value="ECO:0007669"/>
    <property type="project" value="TreeGrafter"/>
</dbReference>
<evidence type="ECO:0000256" key="4">
    <source>
        <dbReference type="ARBA" id="ARBA00022786"/>
    </source>
</evidence>
<sequence length="1154" mass="131582">MVYRRFAEIIPNSSESESQEAITLSDGRIMILADYNKMVAETKPRNNVIASSPNIQPRMEVPALVKYATPTNQSAKSKPNRQPSNRGKARRNVARINQQQQRFVNQQQMKMMNQPQQKHGIAQNQFVQVQPQQQQQQHIQHQQAPVRHQQLSQQPQQQQQLQQQQQPPPPPPQQQQHQTVQQSYVQPQFVIHPPSQHQQHNQCPLPSYVASSQIQQIIENTPVSEEYSDSIRMLVLLENGEQRLITFTLPKEVCTIQEILEQVGVPFHPDTRIECTETNHSGINYLVTVGTHHYENNTQEEMYDTAEEANSQPNVQKSDASTMSESSSGEIATPEPTTEIETPRYVPGLLAVCNHCGYSSENFNRCLRCRFKLPEDVKTRPVLNNNNANNKKSDLIKTLPTVQDKKPSPKNNITNKLGAQKRKKPKLVEPEPVVLTLSSDDEQEESESNSKLSETDQLIRRLNNSAVTLSAIKKEPSMSDIQQNSVDMDSGTAVKGGGKDDSIDSVDLTTTLFCRTIRIGSYRYIPIENLIIKSSGIILKVPTPKDPNDIKTIVIERKHMVKVLVNFQKALPVVFYYVVPSVGHLVREQLGMIEGSELYFDPLSKEEAYKRITVLPENVTEETKTVFKHIYGKPVNIMDELTTKEANDILVKTCPRELSKVIASSGYTEIKQLLIYPPGKGGLPINTEDYLCLAQDQFLNDVIIDFYLKYLLLNLPKEKQEKIHIFSTFFYKRLTTKPVKASRRSHPAELDPTLTPAQKRHARVEKWTKNVNLFEKDFVIIPINENCHWFLAIVCFPGMDGCQTMEGKPVHIEPKRKKAIKKEKDEKAIPCDDGDISDRDEAEGDDSELDTDEEESESAESSQNEKSEVLKDQPIKQPCILIFDSLAGASRARVVATLRDYLTCEYKAKLGKERIFNKDVIKGCCPKIPQQTNFTDCGLYLLQYVEEFFKQPLKDYRIPMKLLKEWFEESVVTRKREDISLLIKELMIKYNKDPTILPHIVLPTLNGKEIVRCPEDEDDEFMDDFEEEEEEFPEDGEGDTSDMFNETFNSDAQMEVDNPTDSSSSHICITLNHSVQKDENSEEHNTTPKPSENVQLCDGFVEQPITNVSTLKPSLSETQKQSSREALSYLKSKRINRHKNVDAMDIKKFKSSTE</sequence>
<gene>
    <name evidence="8" type="ORF">ILUMI_08881</name>
</gene>
<dbReference type="PROSITE" id="PS50600">
    <property type="entry name" value="ULP_PROTEASE"/>
    <property type="match status" value="1"/>
</dbReference>
<feature type="region of interest" description="Disordered" evidence="6">
    <location>
        <begin position="816"/>
        <end position="870"/>
    </location>
</feature>
<dbReference type="PANTHER" id="PTHR46896">
    <property type="entry name" value="SENTRIN-SPECIFIC PROTEASE"/>
    <property type="match status" value="1"/>
</dbReference>
<dbReference type="GO" id="GO:0005634">
    <property type="term" value="C:nucleus"/>
    <property type="evidence" value="ECO:0007669"/>
    <property type="project" value="TreeGrafter"/>
</dbReference>
<proteinExistence type="inferred from homology"/>
<evidence type="ECO:0000256" key="5">
    <source>
        <dbReference type="ARBA" id="ARBA00022801"/>
    </source>
</evidence>
<keyword evidence="5" id="KW-0378">Hydrolase</keyword>
<comment type="similarity">
    <text evidence="1">Belongs to the peptidase C48 family.</text>
</comment>
<keyword evidence="4" id="KW-0833">Ubl conjugation pathway</keyword>
<dbReference type="OrthoDB" id="442460at2759"/>
<feature type="region of interest" description="Disordered" evidence="6">
    <location>
        <begin position="401"/>
        <end position="456"/>
    </location>
</feature>
<evidence type="ECO:0000259" key="7">
    <source>
        <dbReference type="PROSITE" id="PS50600"/>
    </source>
</evidence>
<dbReference type="EMBL" id="VTPC01004331">
    <property type="protein sequence ID" value="KAF2897296.1"/>
    <property type="molecule type" value="Genomic_DNA"/>
</dbReference>
<keyword evidence="3" id="KW-0645">Protease</keyword>
<comment type="caution">
    <text evidence="8">The sequence shown here is derived from an EMBL/GenBank/DDBJ whole genome shotgun (WGS) entry which is preliminary data.</text>
</comment>
<reference evidence="8" key="1">
    <citation type="submission" date="2019-08" db="EMBL/GenBank/DDBJ databases">
        <title>The genome of the North American firefly Photinus pyralis.</title>
        <authorList>
            <consortium name="Photinus pyralis genome working group"/>
            <person name="Fallon T.R."/>
            <person name="Sander Lower S.E."/>
            <person name="Weng J.-K."/>
        </authorList>
    </citation>
    <scope>NUCLEOTIDE SEQUENCE</scope>
    <source>
        <strain evidence="8">TRF0915ILg1</strain>
        <tissue evidence="8">Whole body</tissue>
    </source>
</reference>
<dbReference type="GO" id="GO:0006508">
    <property type="term" value="P:proteolysis"/>
    <property type="evidence" value="ECO:0007669"/>
    <property type="project" value="UniProtKB-KW"/>
</dbReference>
<organism evidence="8 9">
    <name type="scientific">Ignelater luminosus</name>
    <name type="common">Cucubano</name>
    <name type="synonym">Pyrophorus luminosus</name>
    <dbReference type="NCBI Taxonomy" id="2038154"/>
    <lineage>
        <taxon>Eukaryota</taxon>
        <taxon>Metazoa</taxon>
        <taxon>Ecdysozoa</taxon>
        <taxon>Arthropoda</taxon>
        <taxon>Hexapoda</taxon>
        <taxon>Insecta</taxon>
        <taxon>Pterygota</taxon>
        <taxon>Neoptera</taxon>
        <taxon>Endopterygota</taxon>
        <taxon>Coleoptera</taxon>
        <taxon>Polyphaga</taxon>
        <taxon>Elateriformia</taxon>
        <taxon>Elateroidea</taxon>
        <taxon>Elateridae</taxon>
        <taxon>Agrypninae</taxon>
        <taxon>Pyrophorini</taxon>
        <taxon>Ignelater</taxon>
    </lineage>
</organism>
<feature type="region of interest" description="Disordered" evidence="6">
    <location>
        <begin position="1024"/>
        <end position="1045"/>
    </location>
</feature>
<dbReference type="SUPFAM" id="SSF54001">
    <property type="entry name" value="Cysteine proteinases"/>
    <property type="match status" value="1"/>
</dbReference>
<feature type="region of interest" description="Disordered" evidence="6">
    <location>
        <begin position="127"/>
        <end position="183"/>
    </location>
</feature>
<dbReference type="Pfam" id="PF02902">
    <property type="entry name" value="Peptidase_C48"/>
    <property type="match status" value="1"/>
</dbReference>
<evidence type="ECO:0000313" key="9">
    <source>
        <dbReference type="Proteomes" id="UP000801492"/>
    </source>
</evidence>
<feature type="region of interest" description="Disordered" evidence="6">
    <location>
        <begin position="69"/>
        <end position="93"/>
    </location>
</feature>
<dbReference type="InterPro" id="IPR003653">
    <property type="entry name" value="Peptidase_C48_C"/>
</dbReference>
<keyword evidence="9" id="KW-1185">Reference proteome</keyword>
<feature type="compositionally biased region" description="Acidic residues" evidence="6">
    <location>
        <begin position="1024"/>
        <end position="1040"/>
    </location>
</feature>
<evidence type="ECO:0000256" key="2">
    <source>
        <dbReference type="ARBA" id="ARBA00022553"/>
    </source>
</evidence>
<feature type="region of interest" description="Disordered" evidence="6">
    <location>
        <begin position="1075"/>
        <end position="1094"/>
    </location>
</feature>
<dbReference type="InterPro" id="IPR051947">
    <property type="entry name" value="Sentrin-specific_protease"/>
</dbReference>
<feature type="compositionally biased region" description="Low complexity" evidence="6">
    <location>
        <begin position="127"/>
        <end position="165"/>
    </location>
</feature>
<feature type="compositionally biased region" description="Polar residues" evidence="6">
    <location>
        <begin position="308"/>
        <end position="329"/>
    </location>
</feature>
<dbReference type="InterPro" id="IPR038765">
    <property type="entry name" value="Papain-like_cys_pep_sf"/>
</dbReference>
<evidence type="ECO:0000256" key="1">
    <source>
        <dbReference type="ARBA" id="ARBA00005234"/>
    </source>
</evidence>
<keyword evidence="2" id="KW-0597">Phosphoprotein</keyword>
<feature type="domain" description="Ubiquitin-like protease family profile" evidence="7">
    <location>
        <begin position="683"/>
        <end position="948"/>
    </location>
</feature>